<evidence type="ECO:0000313" key="4">
    <source>
        <dbReference type="EMBL" id="PJF42895.1"/>
    </source>
</evidence>
<feature type="domain" description="Effector-associated" evidence="3">
    <location>
        <begin position="2"/>
        <end position="76"/>
    </location>
</feature>
<feature type="domain" description="TIR" evidence="2">
    <location>
        <begin position="95"/>
        <end position="215"/>
    </location>
</feature>
<organism evidence="4 5">
    <name type="scientific">Candidatus Thermofonsia Clade 1 bacterium</name>
    <dbReference type="NCBI Taxonomy" id="2364210"/>
    <lineage>
        <taxon>Bacteria</taxon>
        <taxon>Bacillati</taxon>
        <taxon>Chloroflexota</taxon>
        <taxon>Candidatus Thermofontia</taxon>
        <taxon>Candidatus Thermofonsia Clade 1</taxon>
    </lineage>
</organism>
<evidence type="ECO:0000313" key="5">
    <source>
        <dbReference type="Proteomes" id="UP000228947"/>
    </source>
</evidence>
<dbReference type="Pfam" id="PF13676">
    <property type="entry name" value="TIR_2"/>
    <property type="match status" value="1"/>
</dbReference>
<dbReference type="AlphaFoldDB" id="A0A2M8PZC7"/>
<dbReference type="InterPro" id="IPR045437">
    <property type="entry name" value="EAD8"/>
</dbReference>
<evidence type="ECO:0000259" key="1">
    <source>
        <dbReference type="Pfam" id="PF00931"/>
    </source>
</evidence>
<sequence length="308" mass="35569">MMTSNERRALLYQTFVDAPFLSQIDWEGATRTFVIHLLELLLKIHRYQGEHPLRTLLTQLKAYYGTDKQAEIDALLPIIDALPQGTTLPNHEIKVFLSYARDDDEPFVRRLYDDLTERGFDIWYDRVKMPNRGLGFPQEIAQAIEEADYLVLVCGPRAYTSEYVRKEWQHAQRHCKPILPVVRLGDFPPPILDQLGPNPVDAIDMRDDAQYADKLNYLVRQLSYKPLPLAHSPNVQRKDEWYLARSELQRQVIQALTGLGRENTVTITAIEGLAGIGKSTLAKMIAWDCQVRRYFRDGVFWIEVGKDP</sequence>
<evidence type="ECO:0000259" key="3">
    <source>
        <dbReference type="Pfam" id="PF19961"/>
    </source>
</evidence>
<reference evidence="4 5" key="1">
    <citation type="submission" date="2017-11" db="EMBL/GenBank/DDBJ databases">
        <title>Evolution of Phototrophy in the Chloroflexi Phylum Driven by Horizontal Gene Transfer.</title>
        <authorList>
            <person name="Ward L.M."/>
            <person name="Hemp J."/>
            <person name="Shih P.M."/>
            <person name="Mcglynn S.E."/>
            <person name="Fischer W."/>
        </authorList>
    </citation>
    <scope>NUCLEOTIDE SEQUENCE [LARGE SCALE GENOMIC DNA]</scope>
    <source>
        <strain evidence="4">CP1_1M</strain>
    </source>
</reference>
<evidence type="ECO:0000259" key="2">
    <source>
        <dbReference type="Pfam" id="PF13676"/>
    </source>
</evidence>
<gene>
    <name evidence="4" type="ORF">CUN50_02565</name>
</gene>
<dbReference type="Gene3D" id="3.40.50.300">
    <property type="entry name" value="P-loop containing nucleotide triphosphate hydrolases"/>
    <property type="match status" value="1"/>
</dbReference>
<evidence type="ECO:0008006" key="6">
    <source>
        <dbReference type="Google" id="ProtNLM"/>
    </source>
</evidence>
<dbReference type="SUPFAM" id="SSF52540">
    <property type="entry name" value="P-loop containing nucleoside triphosphate hydrolases"/>
    <property type="match status" value="1"/>
</dbReference>
<dbReference type="Proteomes" id="UP000228947">
    <property type="component" value="Unassembled WGS sequence"/>
</dbReference>
<dbReference type="InterPro" id="IPR027417">
    <property type="entry name" value="P-loop_NTPase"/>
</dbReference>
<dbReference type="InterPro" id="IPR000157">
    <property type="entry name" value="TIR_dom"/>
</dbReference>
<proteinExistence type="predicted"/>
<comment type="caution">
    <text evidence="4">The sequence shown here is derived from an EMBL/GenBank/DDBJ whole genome shotgun (WGS) entry which is preliminary data.</text>
</comment>
<dbReference type="SUPFAM" id="SSF52200">
    <property type="entry name" value="Toll/Interleukin receptor TIR domain"/>
    <property type="match status" value="1"/>
</dbReference>
<dbReference type="EMBL" id="PGTL01000007">
    <property type="protein sequence ID" value="PJF42895.1"/>
    <property type="molecule type" value="Genomic_DNA"/>
</dbReference>
<dbReference type="GO" id="GO:0007165">
    <property type="term" value="P:signal transduction"/>
    <property type="evidence" value="ECO:0007669"/>
    <property type="project" value="InterPro"/>
</dbReference>
<feature type="non-terminal residue" evidence="4">
    <location>
        <position position="308"/>
    </location>
</feature>
<accession>A0A2M8PZC7</accession>
<dbReference type="InterPro" id="IPR035897">
    <property type="entry name" value="Toll_tir_struct_dom_sf"/>
</dbReference>
<name>A0A2M8PZC7_9CHLR</name>
<protein>
    <recommendedName>
        <fullName evidence="6">TIR domain-containing protein</fullName>
    </recommendedName>
</protein>
<dbReference type="Pfam" id="PF00931">
    <property type="entry name" value="NB-ARC"/>
    <property type="match status" value="1"/>
</dbReference>
<dbReference type="Pfam" id="PF19961">
    <property type="entry name" value="EAD8"/>
    <property type="match status" value="1"/>
</dbReference>
<dbReference type="Gene3D" id="3.40.50.10140">
    <property type="entry name" value="Toll/interleukin-1 receptor homology (TIR) domain"/>
    <property type="match status" value="1"/>
</dbReference>
<dbReference type="GO" id="GO:0043531">
    <property type="term" value="F:ADP binding"/>
    <property type="evidence" value="ECO:0007669"/>
    <property type="project" value="InterPro"/>
</dbReference>
<dbReference type="InterPro" id="IPR002182">
    <property type="entry name" value="NB-ARC"/>
</dbReference>
<feature type="domain" description="NB-ARC" evidence="1">
    <location>
        <begin position="254"/>
        <end position="306"/>
    </location>
</feature>